<dbReference type="AlphaFoldDB" id="A0A2P2PS37"/>
<sequence>MVSNAQAYTSVLCVSVNQQHISQRHIIVSHYTSPC</sequence>
<proteinExistence type="predicted"/>
<dbReference type="EMBL" id="GGEC01076975">
    <property type="protein sequence ID" value="MBX57459.1"/>
    <property type="molecule type" value="Transcribed_RNA"/>
</dbReference>
<reference evidence="1" key="1">
    <citation type="submission" date="2018-02" db="EMBL/GenBank/DDBJ databases">
        <title>Rhizophora mucronata_Transcriptome.</title>
        <authorList>
            <person name="Meera S.P."/>
            <person name="Sreeshan A."/>
            <person name="Augustine A."/>
        </authorList>
    </citation>
    <scope>NUCLEOTIDE SEQUENCE</scope>
    <source>
        <tissue evidence="1">Leaf</tissue>
    </source>
</reference>
<organism evidence="1">
    <name type="scientific">Rhizophora mucronata</name>
    <name type="common">Asiatic mangrove</name>
    <dbReference type="NCBI Taxonomy" id="61149"/>
    <lineage>
        <taxon>Eukaryota</taxon>
        <taxon>Viridiplantae</taxon>
        <taxon>Streptophyta</taxon>
        <taxon>Embryophyta</taxon>
        <taxon>Tracheophyta</taxon>
        <taxon>Spermatophyta</taxon>
        <taxon>Magnoliopsida</taxon>
        <taxon>eudicotyledons</taxon>
        <taxon>Gunneridae</taxon>
        <taxon>Pentapetalae</taxon>
        <taxon>rosids</taxon>
        <taxon>fabids</taxon>
        <taxon>Malpighiales</taxon>
        <taxon>Rhizophoraceae</taxon>
        <taxon>Rhizophora</taxon>
    </lineage>
</organism>
<name>A0A2P2PS37_RHIMU</name>
<accession>A0A2P2PS37</accession>
<protein>
    <submittedName>
        <fullName evidence="1">Uncharacterized protein</fullName>
    </submittedName>
</protein>
<evidence type="ECO:0000313" key="1">
    <source>
        <dbReference type="EMBL" id="MBX57459.1"/>
    </source>
</evidence>